<sequence>MYRKTYRTKIDDTALDILQRSYWNDPKPSSQEKEVLAQKTHLSYKTVSIWFQNQRSKRVPYAGDASDTPRLGPGYQRVQEPSFRALHCSNQGKSHIMSIQAILNP</sequence>
<protein>
    <submittedName>
        <fullName evidence="1">Uncharacterized protein</fullName>
    </submittedName>
</protein>
<organism evidence="1 2">
    <name type="scientific">Entomophthora muscae</name>
    <dbReference type="NCBI Taxonomy" id="34485"/>
    <lineage>
        <taxon>Eukaryota</taxon>
        <taxon>Fungi</taxon>
        <taxon>Fungi incertae sedis</taxon>
        <taxon>Zoopagomycota</taxon>
        <taxon>Entomophthoromycotina</taxon>
        <taxon>Entomophthoromycetes</taxon>
        <taxon>Entomophthorales</taxon>
        <taxon>Entomophthoraceae</taxon>
        <taxon>Entomophthora</taxon>
    </lineage>
</organism>
<evidence type="ECO:0000313" key="2">
    <source>
        <dbReference type="Proteomes" id="UP001165960"/>
    </source>
</evidence>
<comment type="caution">
    <text evidence="1">The sequence shown here is derived from an EMBL/GenBank/DDBJ whole genome shotgun (WGS) entry which is preliminary data.</text>
</comment>
<reference evidence="1" key="1">
    <citation type="submission" date="2022-04" db="EMBL/GenBank/DDBJ databases">
        <title>Genome of the entomopathogenic fungus Entomophthora muscae.</title>
        <authorList>
            <person name="Elya C."/>
            <person name="Lovett B.R."/>
            <person name="Lee E."/>
            <person name="Macias A.M."/>
            <person name="Hajek A.E."/>
            <person name="De Bivort B.L."/>
            <person name="Kasson M.T."/>
            <person name="De Fine Licht H.H."/>
            <person name="Stajich J.E."/>
        </authorList>
    </citation>
    <scope>NUCLEOTIDE SEQUENCE</scope>
    <source>
        <strain evidence="1">Berkeley</strain>
    </source>
</reference>
<keyword evidence="2" id="KW-1185">Reference proteome</keyword>
<accession>A0ACC2TEN2</accession>
<evidence type="ECO:0000313" key="1">
    <source>
        <dbReference type="EMBL" id="KAJ9073040.1"/>
    </source>
</evidence>
<gene>
    <name evidence="1" type="ORF">DSO57_1020831</name>
</gene>
<name>A0ACC2TEN2_9FUNG</name>
<proteinExistence type="predicted"/>
<dbReference type="Proteomes" id="UP001165960">
    <property type="component" value="Unassembled WGS sequence"/>
</dbReference>
<dbReference type="EMBL" id="QTSX02002939">
    <property type="protein sequence ID" value="KAJ9073040.1"/>
    <property type="molecule type" value="Genomic_DNA"/>
</dbReference>